<reference evidence="3 4" key="1">
    <citation type="journal article" date="2018" name="Sci. Rep.">
        <title>Raphidocelis subcapitata (=Pseudokirchneriella subcapitata) provides an insight into genome evolution and environmental adaptations in the Sphaeropleales.</title>
        <authorList>
            <person name="Suzuki S."/>
            <person name="Yamaguchi H."/>
            <person name="Nakajima N."/>
            <person name="Kawachi M."/>
        </authorList>
    </citation>
    <scope>NUCLEOTIDE SEQUENCE [LARGE SCALE GENOMIC DNA]</scope>
    <source>
        <strain evidence="3 4">NIES-35</strain>
    </source>
</reference>
<evidence type="ECO:0000259" key="2">
    <source>
        <dbReference type="PROSITE" id="PS51286"/>
    </source>
</evidence>
<dbReference type="InterPro" id="IPR013584">
    <property type="entry name" value="RAP"/>
</dbReference>
<dbReference type="InParanoid" id="A0A2V0PEY7"/>
<sequence>MQHVAALLHLQRLRQDPRQLGNAFAQVLKLLQGSDGPRGADAAARWAAAQQPSGASPSDMLRDLEQPLRQAVDSMSAKDTLRVLSAWARAHPYAPPSDLAALVTAQLQRVLGTAPAAAPAPAPGAAEAPRRAAAAAPKRAASSSGSSSGSSSSGGSSGSSIGSGGGSGAQPANAPEPSTRNRPSVARTWQEAFVPTTGIFFRQMDGSGQISSSYNSRSGGSAGGADSGAGVVPADTSRLVAMTAAVSSLADIAARGPEQARIGAAALERIAPAAVSLLHAELQRSHSGGDRLEGAPHAAEASAAADHVLALLEASSRVPQTPQLQSSLQQPLLQATQSMVPGLDAARLLRVLDALGDMEESSRRQAAAAAAPTRRGGGASGLFDSQQLPLDAEGQLFVEDAWQPQSGAGTAGRRHASSRAPAPLAGARATPAPRAMAPTVTNTLQQVLAAATQRLEELAPQLSPEQVATAAAALGRVCGSHHKFACDGLQSAVPLMTRPLAAMADAVVARPASLPVPRGVSASIAGAYARLMANNTPLFNRLAADALAWGIESLTPGAAAALAYAFAATNTPHPQLMAAISAHARPRLGGFSQLQLCNLLWSCAVLRHDDPGLLGEAQRLVAAWPLHQLHWTLMLQLLQVHNLYALLHDPRAAGDLHGEIQRTSSSSGSSSGSRRGSRISSGGGGSGGGGTARSRSAPLFALPDWALPEVRRVVARDRDPPRMTQFHESVLRTLQLDLGLPARAEVPILQGTASVDAVVAYRGALVAVESDGPWHYTRASPQRRNGKSVLRDRTLEAAGLVPVPLSARDWVRMAAHRRPAFLRARLDEAVAAHWQAQEADAATAEEAAL</sequence>
<dbReference type="GO" id="GO:0000963">
    <property type="term" value="P:mitochondrial RNA processing"/>
    <property type="evidence" value="ECO:0007669"/>
    <property type="project" value="TreeGrafter"/>
</dbReference>
<feature type="domain" description="RAP" evidence="2">
    <location>
        <begin position="766"/>
        <end position="824"/>
    </location>
</feature>
<dbReference type="GO" id="GO:0009507">
    <property type="term" value="C:chloroplast"/>
    <property type="evidence" value="ECO:0007669"/>
    <property type="project" value="GOC"/>
</dbReference>
<comment type="caution">
    <text evidence="3">The sequence shown here is derived from an EMBL/GenBank/DDBJ whole genome shotgun (WGS) entry which is preliminary data.</text>
</comment>
<dbReference type="GO" id="GO:1901259">
    <property type="term" value="P:chloroplast rRNA processing"/>
    <property type="evidence" value="ECO:0007669"/>
    <property type="project" value="TreeGrafter"/>
</dbReference>
<name>A0A2V0PEY7_9CHLO</name>
<dbReference type="Proteomes" id="UP000247498">
    <property type="component" value="Unassembled WGS sequence"/>
</dbReference>
<evidence type="ECO:0000313" key="3">
    <source>
        <dbReference type="EMBL" id="GBF98089.1"/>
    </source>
</evidence>
<feature type="region of interest" description="Disordered" evidence="1">
    <location>
        <begin position="659"/>
        <end position="693"/>
    </location>
</feature>
<dbReference type="GO" id="GO:0044528">
    <property type="term" value="P:regulation of mitochondrial mRNA stability"/>
    <property type="evidence" value="ECO:0007669"/>
    <property type="project" value="TreeGrafter"/>
</dbReference>
<dbReference type="PANTHER" id="PTHR21228">
    <property type="entry name" value="FAST LEU-RICH DOMAIN-CONTAINING"/>
    <property type="match status" value="1"/>
</dbReference>
<evidence type="ECO:0000313" key="4">
    <source>
        <dbReference type="Proteomes" id="UP000247498"/>
    </source>
</evidence>
<dbReference type="GO" id="GO:0005759">
    <property type="term" value="C:mitochondrial matrix"/>
    <property type="evidence" value="ECO:0007669"/>
    <property type="project" value="TreeGrafter"/>
</dbReference>
<dbReference type="PANTHER" id="PTHR21228:SF40">
    <property type="entry name" value="LD45607P"/>
    <property type="match status" value="1"/>
</dbReference>
<feature type="compositionally biased region" description="Low complexity" evidence="1">
    <location>
        <begin position="210"/>
        <end position="219"/>
    </location>
</feature>
<gene>
    <name evidence="3" type="ORF">Rsub_10835</name>
</gene>
<dbReference type="OrthoDB" id="550277at2759"/>
<dbReference type="GO" id="GO:0035770">
    <property type="term" value="C:ribonucleoprotein granule"/>
    <property type="evidence" value="ECO:0007669"/>
    <property type="project" value="TreeGrafter"/>
</dbReference>
<dbReference type="AlphaFoldDB" id="A0A2V0PEY7"/>
<feature type="compositionally biased region" description="Gly residues" evidence="1">
    <location>
        <begin position="681"/>
        <end position="691"/>
    </location>
</feature>
<feature type="compositionally biased region" description="Low complexity" evidence="1">
    <location>
        <begin position="364"/>
        <end position="374"/>
    </location>
</feature>
<evidence type="ECO:0000256" key="1">
    <source>
        <dbReference type="SAM" id="MobiDB-lite"/>
    </source>
</evidence>
<keyword evidence="4" id="KW-1185">Reference proteome</keyword>
<feature type="compositionally biased region" description="Low complexity" evidence="1">
    <location>
        <begin position="418"/>
        <end position="433"/>
    </location>
</feature>
<feature type="region of interest" description="Disordered" evidence="1">
    <location>
        <begin position="405"/>
        <end position="433"/>
    </location>
</feature>
<dbReference type="PROSITE" id="PS51286">
    <property type="entry name" value="RAP"/>
    <property type="match status" value="1"/>
</dbReference>
<feature type="compositionally biased region" description="Low complexity" evidence="1">
    <location>
        <begin position="116"/>
        <end position="154"/>
    </location>
</feature>
<feature type="compositionally biased region" description="Low complexity" evidence="1">
    <location>
        <begin position="662"/>
        <end position="680"/>
    </location>
</feature>
<proteinExistence type="predicted"/>
<dbReference type="EMBL" id="BDRX01000116">
    <property type="protein sequence ID" value="GBF98089.1"/>
    <property type="molecule type" value="Genomic_DNA"/>
</dbReference>
<organism evidence="3 4">
    <name type="scientific">Raphidocelis subcapitata</name>
    <dbReference type="NCBI Taxonomy" id="307507"/>
    <lineage>
        <taxon>Eukaryota</taxon>
        <taxon>Viridiplantae</taxon>
        <taxon>Chlorophyta</taxon>
        <taxon>core chlorophytes</taxon>
        <taxon>Chlorophyceae</taxon>
        <taxon>CS clade</taxon>
        <taxon>Sphaeropleales</taxon>
        <taxon>Selenastraceae</taxon>
        <taxon>Raphidocelis</taxon>
    </lineage>
</organism>
<feature type="region of interest" description="Disordered" evidence="1">
    <location>
        <begin position="210"/>
        <end position="230"/>
    </location>
</feature>
<dbReference type="GO" id="GO:0003723">
    <property type="term" value="F:RNA binding"/>
    <property type="evidence" value="ECO:0007669"/>
    <property type="project" value="TreeGrafter"/>
</dbReference>
<feature type="region of interest" description="Disordered" evidence="1">
    <location>
        <begin position="363"/>
        <end position="385"/>
    </location>
</feature>
<dbReference type="InterPro" id="IPR050870">
    <property type="entry name" value="FAST_kinase"/>
</dbReference>
<accession>A0A2V0PEY7</accession>
<feature type="region of interest" description="Disordered" evidence="1">
    <location>
        <begin position="116"/>
        <end position="185"/>
    </location>
</feature>
<feature type="compositionally biased region" description="Gly residues" evidence="1">
    <location>
        <begin position="155"/>
        <end position="168"/>
    </location>
</feature>
<protein>
    <recommendedName>
        <fullName evidence="2">RAP domain-containing protein</fullName>
    </recommendedName>
</protein>